<dbReference type="Pfam" id="PF01852">
    <property type="entry name" value="START"/>
    <property type="match status" value="1"/>
</dbReference>
<evidence type="ECO:0000259" key="2">
    <source>
        <dbReference type="PROSITE" id="PS50848"/>
    </source>
</evidence>
<proteinExistence type="predicted"/>
<dbReference type="Gene3D" id="3.30.530.20">
    <property type="match status" value="1"/>
</dbReference>
<feature type="domain" description="START" evidence="2">
    <location>
        <begin position="441"/>
        <end position="563"/>
    </location>
</feature>
<evidence type="ECO:0000256" key="1">
    <source>
        <dbReference type="SAM" id="MobiDB-lite"/>
    </source>
</evidence>
<dbReference type="Pfam" id="PF07059">
    <property type="entry name" value="EDR2_C"/>
    <property type="match status" value="1"/>
</dbReference>
<feature type="compositionally biased region" description="Basic and acidic residues" evidence="1">
    <location>
        <begin position="108"/>
        <end position="117"/>
    </location>
</feature>
<dbReference type="PANTHER" id="PTHR12136:SF41">
    <property type="entry name" value="PLECKSTRIN HOMOLOGY (PH) AND LIPID-BINDING START DOMAINS-CONTAINING PROTEIN"/>
    <property type="match status" value="1"/>
</dbReference>
<dbReference type="InterPro" id="IPR009769">
    <property type="entry name" value="EDR2_C"/>
</dbReference>
<dbReference type="PANTHER" id="PTHR12136">
    <property type="entry name" value="ENHANCED DISEASE RESISTANCE-RELATED"/>
    <property type="match status" value="1"/>
</dbReference>
<accession>D7FKP5</accession>
<dbReference type="OrthoDB" id="9970435at2759"/>
<organism evidence="3 4">
    <name type="scientific">Ectocarpus siliculosus</name>
    <name type="common">Brown alga</name>
    <name type="synonym">Conferva siliculosa</name>
    <dbReference type="NCBI Taxonomy" id="2880"/>
    <lineage>
        <taxon>Eukaryota</taxon>
        <taxon>Sar</taxon>
        <taxon>Stramenopiles</taxon>
        <taxon>Ochrophyta</taxon>
        <taxon>PX clade</taxon>
        <taxon>Phaeophyceae</taxon>
        <taxon>Ectocarpales</taxon>
        <taxon>Ectocarpaceae</taxon>
        <taxon>Ectocarpus</taxon>
    </lineage>
</organism>
<feature type="region of interest" description="Disordered" evidence="1">
    <location>
        <begin position="126"/>
        <end position="226"/>
    </location>
</feature>
<dbReference type="InterPro" id="IPR002913">
    <property type="entry name" value="START_lipid-bd_dom"/>
</dbReference>
<feature type="compositionally biased region" description="Polar residues" evidence="1">
    <location>
        <begin position="171"/>
        <end position="182"/>
    </location>
</feature>
<feature type="compositionally biased region" description="Polar residues" evidence="1">
    <location>
        <begin position="127"/>
        <end position="137"/>
    </location>
</feature>
<dbReference type="InterPro" id="IPR045096">
    <property type="entry name" value="EDR2-like"/>
</dbReference>
<name>D7FKP5_ECTSI</name>
<dbReference type="CDD" id="cd00177">
    <property type="entry name" value="START"/>
    <property type="match status" value="1"/>
</dbReference>
<evidence type="ECO:0000313" key="4">
    <source>
        <dbReference type="Proteomes" id="UP000002630"/>
    </source>
</evidence>
<dbReference type="eggNOG" id="ENOG502QS0N">
    <property type="taxonomic scope" value="Eukaryota"/>
</dbReference>
<dbReference type="InParanoid" id="D7FKP5"/>
<dbReference type="InterPro" id="IPR023393">
    <property type="entry name" value="START-like_dom_sf"/>
</dbReference>
<evidence type="ECO:0000313" key="3">
    <source>
        <dbReference type="EMBL" id="CBJ29444.1"/>
    </source>
</evidence>
<dbReference type="InterPro" id="IPR011993">
    <property type="entry name" value="PH-like_dom_sf"/>
</dbReference>
<dbReference type="Proteomes" id="UP000002630">
    <property type="component" value="Linkage Group LG11"/>
</dbReference>
<protein>
    <recommendedName>
        <fullName evidence="2">START domain-containing protein</fullName>
    </recommendedName>
</protein>
<gene>
    <name evidence="3" type="ORF">Esi_0147_0013</name>
</gene>
<sequence length="902" mass="98017">MPPSSWWGPGPVLLRPIIKEGILKKRGGRINAWGDRYFILREDLLEQYAKGENPANSQPKHCYALDPSCSVSDIKEAKAGGRPLYYFELAWPSLSAFKEEAEDEGDADSGRSDAEGDGREFEAAAINATSSPGSNIDTPLDSPTDAGNKGRGYGSEDGLLPVPVGPPSMERVNSSSSLTGQPDSRFRRPRSSTTNGPGGSVTVSPKPFPHKRSTGGGGEEGDDTTRNETIEGMVAAQRENETRMARLKLEELGQLSEYEREKERHKKKKKDGKGVLNTKGQAVAATAVGVSWLTAGILTGGLVVAGTMVAAGVTVGSVGAYNKYKSSKKPNGSPGRVRVASFKAETVEQWRQAVLDQLENLRAQPRQDVERSMWTKSGLGLGLPGWCVRPEGPPPALKAIDLRVVDSLLSNSVWVSRGVTHGLPVLQQQVGAVAGLESGSDSEECAQAVAQPSWGLGGSGPVLKTQTIVRASPLETFVALMGPPRMSHTTVVSGTYTVQSLDDHSDVVRICLRPAWLKVAWASPRDFCLARYWHMAEDGCYIMALSSMEHHDCPPDPEFVRGEAHLVYTIAPRRDSVPGGHASPECMLSCHVQVDPKGWVWNRLGFRELYTTHILMTALEVRDVIEAERFMTPRISLRPDPAAGGFDNGQIGVGPRSPDGSPFLFEVLGPTGPESRQETGGAPATENVLDCSRRGGATSLETCPPPTLDARRWTEAVGSNFMVRGASYPTNRVKVASAKQMFRLRAVDLFVLPEPATHLAAHHGNRVQIARKAGETSFVWVLQIMVPGPPHYAFVCYFTPAADTWMDQSTPFGKLAKQVFFGDSDAFRDERLKLIPKIVEGNWVVKRAAGSTPAILGTKLKQHHFKGDNYLETDLEIGVYIRCHSLHVLATTIQCENLFFRL</sequence>
<keyword evidence="4" id="KW-1185">Reference proteome</keyword>
<dbReference type="AlphaFoldDB" id="D7FKP5"/>
<feature type="region of interest" description="Disordered" evidence="1">
    <location>
        <begin position="98"/>
        <end position="117"/>
    </location>
</feature>
<dbReference type="GO" id="GO:0008289">
    <property type="term" value="F:lipid binding"/>
    <property type="evidence" value="ECO:0007669"/>
    <property type="project" value="InterPro"/>
</dbReference>
<dbReference type="SUPFAM" id="SSF55961">
    <property type="entry name" value="Bet v1-like"/>
    <property type="match status" value="1"/>
</dbReference>
<dbReference type="EMBL" id="FN649736">
    <property type="protein sequence ID" value="CBJ29444.1"/>
    <property type="molecule type" value="Genomic_DNA"/>
</dbReference>
<reference evidence="3 4" key="1">
    <citation type="journal article" date="2010" name="Nature">
        <title>The Ectocarpus genome and the independent evolution of multicellularity in brown algae.</title>
        <authorList>
            <person name="Cock J.M."/>
            <person name="Sterck L."/>
            <person name="Rouze P."/>
            <person name="Scornet D."/>
            <person name="Allen A.E."/>
            <person name="Amoutzias G."/>
            <person name="Anthouard V."/>
            <person name="Artiguenave F."/>
            <person name="Aury J.M."/>
            <person name="Badger J.H."/>
            <person name="Beszteri B."/>
            <person name="Billiau K."/>
            <person name="Bonnet E."/>
            <person name="Bothwell J.H."/>
            <person name="Bowler C."/>
            <person name="Boyen C."/>
            <person name="Brownlee C."/>
            <person name="Carrano C.J."/>
            <person name="Charrier B."/>
            <person name="Cho G.Y."/>
            <person name="Coelho S.M."/>
            <person name="Collen J."/>
            <person name="Corre E."/>
            <person name="Da Silva C."/>
            <person name="Delage L."/>
            <person name="Delaroque N."/>
            <person name="Dittami S.M."/>
            <person name="Doulbeau S."/>
            <person name="Elias M."/>
            <person name="Farnham G."/>
            <person name="Gachon C.M."/>
            <person name="Gschloessl B."/>
            <person name="Heesch S."/>
            <person name="Jabbari K."/>
            <person name="Jubin C."/>
            <person name="Kawai H."/>
            <person name="Kimura K."/>
            <person name="Kloareg B."/>
            <person name="Kupper F.C."/>
            <person name="Lang D."/>
            <person name="Le Bail A."/>
            <person name="Leblanc C."/>
            <person name="Lerouge P."/>
            <person name="Lohr M."/>
            <person name="Lopez P.J."/>
            <person name="Martens C."/>
            <person name="Maumus F."/>
            <person name="Michel G."/>
            <person name="Miranda-Saavedra D."/>
            <person name="Morales J."/>
            <person name="Moreau H."/>
            <person name="Motomura T."/>
            <person name="Nagasato C."/>
            <person name="Napoli C.A."/>
            <person name="Nelson D.R."/>
            <person name="Nyvall-Collen P."/>
            <person name="Peters A.F."/>
            <person name="Pommier C."/>
            <person name="Potin P."/>
            <person name="Poulain J."/>
            <person name="Quesneville H."/>
            <person name="Read B."/>
            <person name="Rensing S.A."/>
            <person name="Ritter A."/>
            <person name="Rousvoal S."/>
            <person name="Samanta M."/>
            <person name="Samson G."/>
            <person name="Schroeder D.C."/>
            <person name="Segurens B."/>
            <person name="Strittmatter M."/>
            <person name="Tonon T."/>
            <person name="Tregear J.W."/>
            <person name="Valentin K."/>
            <person name="von Dassow P."/>
            <person name="Yamagishi T."/>
            <person name="Van de Peer Y."/>
            <person name="Wincker P."/>
        </authorList>
    </citation>
    <scope>NUCLEOTIDE SEQUENCE [LARGE SCALE GENOMIC DNA]</scope>
    <source>
        <strain evidence="4">Ec32 / CCAP1310/4</strain>
    </source>
</reference>
<dbReference type="SUPFAM" id="SSF50729">
    <property type="entry name" value="PH domain-like"/>
    <property type="match status" value="1"/>
</dbReference>
<dbReference type="Gene3D" id="2.30.29.30">
    <property type="entry name" value="Pleckstrin-homology domain (PH domain)/Phosphotyrosine-binding domain (PTB)"/>
    <property type="match status" value="1"/>
</dbReference>
<dbReference type="EMBL" id="FN648046">
    <property type="protein sequence ID" value="CBJ29444.1"/>
    <property type="molecule type" value="Genomic_DNA"/>
</dbReference>
<dbReference type="PROSITE" id="PS50848">
    <property type="entry name" value="START"/>
    <property type="match status" value="1"/>
</dbReference>